<accession>A0ABQ5UHW4</accession>
<reference evidence="1" key="1">
    <citation type="journal article" date="2014" name="Int. J. Syst. Evol. Microbiol.">
        <title>Complete genome of a new Firmicutes species belonging to the dominant human colonic microbiota ('Ruminococcus bicirculans') reveals two chromosomes and a selective capacity to utilize plant glucans.</title>
        <authorList>
            <consortium name="NISC Comparative Sequencing Program"/>
            <person name="Wegmann U."/>
            <person name="Louis P."/>
            <person name="Goesmann A."/>
            <person name="Henrissat B."/>
            <person name="Duncan S.H."/>
            <person name="Flint H.J."/>
        </authorList>
    </citation>
    <scope>NUCLEOTIDE SEQUENCE</scope>
    <source>
        <strain evidence="1">NBRC 103855</strain>
    </source>
</reference>
<name>A0ABQ5UHW4_9HYPH</name>
<reference evidence="1" key="2">
    <citation type="submission" date="2023-01" db="EMBL/GenBank/DDBJ databases">
        <title>Draft genome sequence of Devosia yakushimensis strain NBRC 103855.</title>
        <authorList>
            <person name="Sun Q."/>
            <person name="Mori K."/>
        </authorList>
    </citation>
    <scope>NUCLEOTIDE SEQUENCE</scope>
    <source>
        <strain evidence="1">NBRC 103855</strain>
    </source>
</reference>
<evidence type="ECO:0000313" key="2">
    <source>
        <dbReference type="Proteomes" id="UP001161406"/>
    </source>
</evidence>
<comment type="caution">
    <text evidence="1">The sequence shown here is derived from an EMBL/GenBank/DDBJ whole genome shotgun (WGS) entry which is preliminary data.</text>
</comment>
<evidence type="ECO:0000313" key="1">
    <source>
        <dbReference type="EMBL" id="GLQ11685.1"/>
    </source>
</evidence>
<dbReference type="Proteomes" id="UP001161406">
    <property type="component" value="Unassembled WGS sequence"/>
</dbReference>
<gene>
    <name evidence="1" type="ORF">GCM10007913_36170</name>
</gene>
<dbReference type="EMBL" id="BSNG01000002">
    <property type="protein sequence ID" value="GLQ11685.1"/>
    <property type="molecule type" value="Genomic_DNA"/>
</dbReference>
<sequence>MPVPFRDTLARFETSEAHMADFDTEIGPLTIGLPVALEPAGPKPSLRRNQTGAAFVSQLLMARAQSIPQSRQRPSIEGAIGAYAGRARATQRRMPPGYRKSLLA</sequence>
<keyword evidence="2" id="KW-1185">Reference proteome</keyword>
<protein>
    <submittedName>
        <fullName evidence="1">Uncharacterized protein</fullName>
    </submittedName>
</protein>
<organism evidence="1 2">
    <name type="scientific">Devosia yakushimensis</name>
    <dbReference type="NCBI Taxonomy" id="470028"/>
    <lineage>
        <taxon>Bacteria</taxon>
        <taxon>Pseudomonadati</taxon>
        <taxon>Pseudomonadota</taxon>
        <taxon>Alphaproteobacteria</taxon>
        <taxon>Hyphomicrobiales</taxon>
        <taxon>Devosiaceae</taxon>
        <taxon>Devosia</taxon>
    </lineage>
</organism>
<proteinExistence type="predicted"/>